<feature type="compositionally biased region" description="Basic and acidic residues" evidence="1">
    <location>
        <begin position="21"/>
        <end position="38"/>
    </location>
</feature>
<name>A0AAV4TLW0_9ARAC</name>
<accession>A0AAV4TLW0</accession>
<reference evidence="2 3" key="1">
    <citation type="submission" date="2021-06" db="EMBL/GenBank/DDBJ databases">
        <title>Caerostris darwini draft genome.</title>
        <authorList>
            <person name="Kono N."/>
            <person name="Arakawa K."/>
        </authorList>
    </citation>
    <scope>NUCLEOTIDE SEQUENCE [LARGE SCALE GENOMIC DNA]</scope>
</reference>
<proteinExistence type="predicted"/>
<evidence type="ECO:0000256" key="1">
    <source>
        <dbReference type="SAM" id="MobiDB-lite"/>
    </source>
</evidence>
<evidence type="ECO:0000313" key="2">
    <source>
        <dbReference type="EMBL" id="GIY47110.1"/>
    </source>
</evidence>
<feature type="region of interest" description="Disordered" evidence="1">
    <location>
        <begin position="21"/>
        <end position="45"/>
    </location>
</feature>
<sequence length="45" mass="5315">MKWMSWHAEGERHHLDDFNKDRIISSPDDVHRASDHVIKSVSSQE</sequence>
<gene>
    <name evidence="2" type="ORF">CDAR_455481</name>
</gene>
<comment type="caution">
    <text evidence="2">The sequence shown here is derived from an EMBL/GenBank/DDBJ whole genome shotgun (WGS) entry which is preliminary data.</text>
</comment>
<organism evidence="2 3">
    <name type="scientific">Caerostris darwini</name>
    <dbReference type="NCBI Taxonomy" id="1538125"/>
    <lineage>
        <taxon>Eukaryota</taxon>
        <taxon>Metazoa</taxon>
        <taxon>Ecdysozoa</taxon>
        <taxon>Arthropoda</taxon>
        <taxon>Chelicerata</taxon>
        <taxon>Arachnida</taxon>
        <taxon>Araneae</taxon>
        <taxon>Araneomorphae</taxon>
        <taxon>Entelegynae</taxon>
        <taxon>Araneoidea</taxon>
        <taxon>Araneidae</taxon>
        <taxon>Caerostris</taxon>
    </lineage>
</organism>
<dbReference type="EMBL" id="BPLQ01009867">
    <property type="protein sequence ID" value="GIY47110.1"/>
    <property type="molecule type" value="Genomic_DNA"/>
</dbReference>
<dbReference type="Proteomes" id="UP001054837">
    <property type="component" value="Unassembled WGS sequence"/>
</dbReference>
<evidence type="ECO:0000313" key="3">
    <source>
        <dbReference type="Proteomes" id="UP001054837"/>
    </source>
</evidence>
<keyword evidence="3" id="KW-1185">Reference proteome</keyword>
<feature type="non-terminal residue" evidence="2">
    <location>
        <position position="45"/>
    </location>
</feature>
<dbReference type="AlphaFoldDB" id="A0AAV4TLW0"/>
<protein>
    <submittedName>
        <fullName evidence="2">Uncharacterized protein</fullName>
    </submittedName>
</protein>